<comment type="caution">
    <text evidence="1">The sequence shown here is derived from an EMBL/GenBank/DDBJ whole genome shotgun (WGS) entry which is preliminary data.</text>
</comment>
<dbReference type="AlphaFoldDB" id="A0A150GBM8"/>
<keyword evidence="2" id="KW-1185">Reference proteome</keyword>
<proteinExistence type="predicted"/>
<organism evidence="1 2">
    <name type="scientific">Gonium pectorale</name>
    <name type="common">Green alga</name>
    <dbReference type="NCBI Taxonomy" id="33097"/>
    <lineage>
        <taxon>Eukaryota</taxon>
        <taxon>Viridiplantae</taxon>
        <taxon>Chlorophyta</taxon>
        <taxon>core chlorophytes</taxon>
        <taxon>Chlorophyceae</taxon>
        <taxon>CS clade</taxon>
        <taxon>Chlamydomonadales</taxon>
        <taxon>Volvocaceae</taxon>
        <taxon>Gonium</taxon>
    </lineage>
</organism>
<name>A0A150GBM8_GONPE</name>
<evidence type="ECO:0000313" key="1">
    <source>
        <dbReference type="EMBL" id="KXZ47244.1"/>
    </source>
</evidence>
<gene>
    <name evidence="1" type="ORF">GPECTOR_36g1</name>
</gene>
<dbReference type="Proteomes" id="UP000075714">
    <property type="component" value="Unassembled WGS sequence"/>
</dbReference>
<accession>A0A150GBM8</accession>
<dbReference type="STRING" id="33097.A0A150GBM8"/>
<protein>
    <submittedName>
        <fullName evidence="1">Uncharacterized protein</fullName>
    </submittedName>
</protein>
<evidence type="ECO:0000313" key="2">
    <source>
        <dbReference type="Proteomes" id="UP000075714"/>
    </source>
</evidence>
<dbReference type="OrthoDB" id="361870at2759"/>
<dbReference type="EMBL" id="LSYV01000037">
    <property type="protein sequence ID" value="KXZ47244.1"/>
    <property type="molecule type" value="Genomic_DNA"/>
</dbReference>
<reference evidence="2" key="1">
    <citation type="journal article" date="2016" name="Nat. Commun.">
        <title>The Gonium pectorale genome demonstrates co-option of cell cycle regulation during the evolution of multicellularity.</title>
        <authorList>
            <person name="Hanschen E.R."/>
            <person name="Marriage T.N."/>
            <person name="Ferris P.J."/>
            <person name="Hamaji T."/>
            <person name="Toyoda A."/>
            <person name="Fujiyama A."/>
            <person name="Neme R."/>
            <person name="Noguchi H."/>
            <person name="Minakuchi Y."/>
            <person name="Suzuki M."/>
            <person name="Kawai-Toyooka H."/>
            <person name="Smith D.R."/>
            <person name="Sparks H."/>
            <person name="Anderson J."/>
            <person name="Bakaric R."/>
            <person name="Luria V."/>
            <person name="Karger A."/>
            <person name="Kirschner M.W."/>
            <person name="Durand P.M."/>
            <person name="Michod R.E."/>
            <person name="Nozaki H."/>
            <person name="Olson B.J."/>
        </authorList>
    </citation>
    <scope>NUCLEOTIDE SEQUENCE [LARGE SCALE GENOMIC DNA]</scope>
    <source>
        <strain evidence="2">NIES-2863</strain>
    </source>
</reference>
<sequence length="68" mass="7750">MTTSTLRMIEDMGGLDTYLLSTPEAKLKSDAASAVKWEVITALRAREHRERTLLRAQPQPQQPQQQQQ</sequence>